<reference evidence="4" key="1">
    <citation type="submission" date="2015-01" db="EMBL/GenBank/DDBJ databases">
        <title>The Genome Sequence of Cryptococcus gattii CA1280.</title>
        <authorList>
            <consortium name="The Broad Institute Genomics Platform"/>
            <person name="Cuomo C."/>
            <person name="Litvintseva A."/>
            <person name="Chen Y."/>
            <person name="Heitman J."/>
            <person name="Sun S."/>
            <person name="Springer D."/>
            <person name="Dromer F."/>
            <person name="Young S."/>
            <person name="Zeng Q."/>
            <person name="Gargeya S."/>
            <person name="Abouelleil A."/>
            <person name="Alvarado L."/>
            <person name="Chapman S.B."/>
            <person name="Gainer-Dewar J."/>
            <person name="Goldberg J."/>
            <person name="Griggs A."/>
            <person name="Gujja S."/>
            <person name="Hansen M."/>
            <person name="Howarth C."/>
            <person name="Imamovic A."/>
            <person name="Larimer J."/>
            <person name="Murphy C."/>
            <person name="Naylor J."/>
            <person name="Pearson M."/>
            <person name="Priest M."/>
            <person name="Roberts A."/>
            <person name="Saif S."/>
            <person name="Shea T."/>
            <person name="Sykes S."/>
            <person name="Wortman J."/>
            <person name="Nusbaum C."/>
            <person name="Birren B."/>
        </authorList>
    </citation>
    <scope>NUCLEOTIDE SEQUENCE [LARGE SCALE GENOMIC DNA]</scope>
    <source>
        <strain evidence="4">CA1280</strain>
    </source>
</reference>
<dbReference type="OrthoDB" id="298012at2759"/>
<dbReference type="PANTHER" id="PTHR43333">
    <property type="entry name" value="2-HACID_DH_C DOMAIN-CONTAINING PROTEIN"/>
    <property type="match status" value="1"/>
</dbReference>
<keyword evidence="2" id="KW-0520">NAD</keyword>
<dbReference type="FunFam" id="3.40.50.720:FF:000363">
    <property type="entry name" value="D-isomer specific 2-hydroxyacid dehydrogenase"/>
    <property type="match status" value="1"/>
</dbReference>
<protein>
    <submittedName>
        <fullName evidence="4">Oxidoreductase</fullName>
    </submittedName>
</protein>
<dbReference type="InterPro" id="IPR036291">
    <property type="entry name" value="NAD(P)-bd_dom_sf"/>
</dbReference>
<evidence type="ECO:0000256" key="2">
    <source>
        <dbReference type="ARBA" id="ARBA00023027"/>
    </source>
</evidence>
<dbReference type="PANTHER" id="PTHR43333:SF1">
    <property type="entry name" value="D-ISOMER SPECIFIC 2-HYDROXYACID DEHYDROGENASE NAD-BINDING DOMAIN-CONTAINING PROTEIN"/>
    <property type="match status" value="1"/>
</dbReference>
<evidence type="ECO:0000259" key="3">
    <source>
        <dbReference type="Pfam" id="PF02826"/>
    </source>
</evidence>
<accession>A0A0D0TIX4</accession>
<gene>
    <name evidence="4" type="ORF">I312_04508</name>
</gene>
<evidence type="ECO:0000256" key="1">
    <source>
        <dbReference type="ARBA" id="ARBA00023002"/>
    </source>
</evidence>
<feature type="domain" description="D-isomer specific 2-hydroxyacid dehydrogenase NAD-binding" evidence="3">
    <location>
        <begin position="135"/>
        <end position="326"/>
    </location>
</feature>
<proteinExistence type="predicted"/>
<dbReference type="GO" id="GO:0016491">
    <property type="term" value="F:oxidoreductase activity"/>
    <property type="evidence" value="ECO:0007669"/>
    <property type="project" value="UniProtKB-KW"/>
</dbReference>
<dbReference type="HOGENOM" id="CLU_019796_1_0_1"/>
<dbReference type="InterPro" id="IPR006140">
    <property type="entry name" value="D-isomer_DH_NAD-bd"/>
</dbReference>
<dbReference type="Gene3D" id="3.40.50.720">
    <property type="entry name" value="NAD(P)-binding Rossmann-like Domain"/>
    <property type="match status" value="2"/>
</dbReference>
<dbReference type="EMBL" id="KN847984">
    <property type="protein sequence ID" value="KIR46452.1"/>
    <property type="molecule type" value="Genomic_DNA"/>
</dbReference>
<name>A0A0D0TIX4_CRYGA</name>
<dbReference type="GO" id="GO:0051287">
    <property type="term" value="F:NAD binding"/>
    <property type="evidence" value="ECO:0007669"/>
    <property type="project" value="InterPro"/>
</dbReference>
<sequence>MSLPYTVASTVHLPPATISKLQDTFTSFIHRTDPSSAPFTKEELSKIQIFFTTGRGPPVDSLADVPNLELVQLCSAGADKAISNPAMKAYVEERKRGKGKGDSKEVRLATASGTHVLSIPNYVVAMVITLLHQLPRQIVGARTEQRWLSEAECDMDGQAYYARKTFHRTAGLLGYGSLGRETARLLKAHGMRIIAANTSGKATPQDGYVIPGTGDKDGSIPEAFYSTKSPKSVKEFLSQCDVLVASLPNTPDTQHFLNKEKLEMLPKGAVLVNVGRGSLIPSDDLLAVLDTPHLFGAALDVTEPEPLPDGHPLWSHPKCIITPHLSGNTEGEMEIAADVLVFNAERMKDGKRVVNEVKWERGY</sequence>
<keyword evidence="1" id="KW-0560">Oxidoreductase</keyword>
<dbReference type="SUPFAM" id="SSF51735">
    <property type="entry name" value="NAD(P)-binding Rossmann-fold domains"/>
    <property type="match status" value="1"/>
</dbReference>
<dbReference type="AlphaFoldDB" id="A0A0D0TIX4"/>
<organism evidence="4">
    <name type="scientific">Cryptococcus bacillisporus CA1280</name>
    <dbReference type="NCBI Taxonomy" id="1296109"/>
    <lineage>
        <taxon>Eukaryota</taxon>
        <taxon>Fungi</taxon>
        <taxon>Dikarya</taxon>
        <taxon>Basidiomycota</taxon>
        <taxon>Agaricomycotina</taxon>
        <taxon>Tremellomycetes</taxon>
        <taxon>Tremellales</taxon>
        <taxon>Cryptococcaceae</taxon>
        <taxon>Cryptococcus</taxon>
        <taxon>Cryptococcus gattii species complex</taxon>
    </lineage>
</organism>
<dbReference type="Pfam" id="PF02826">
    <property type="entry name" value="2-Hacid_dh_C"/>
    <property type="match status" value="1"/>
</dbReference>
<evidence type="ECO:0000313" key="4">
    <source>
        <dbReference type="EMBL" id="KIR46452.1"/>
    </source>
</evidence>